<accession>A4SAB2</accession>
<keyword evidence="2" id="KW-1185">Reference proteome</keyword>
<sequence length="221" mass="24715">KRTTYQQVLGSLNWFNTATRPDLAVVCSLAGRVASNPTHKQFSALCRAVGYLKRNPNIPLTYNGAECNGIVRLAGFTDSDWAGQKLSLNSKDRCGRKSTSGYISFSCGPTNWKSKLQGIPATSSAQAEFMAMYEAAKDLFFQILLLRELGFKLSRVPLFCDNTTAIRQAMETMSSKSNKHMEIRYAWLQHYAHREGIIQPFNIGSSYNLADMLTKILPNKK</sequence>
<evidence type="ECO:0008006" key="3">
    <source>
        <dbReference type="Google" id="ProtNLM"/>
    </source>
</evidence>
<reference evidence="1 2" key="1">
    <citation type="journal article" date="2007" name="Proc. Natl. Acad. Sci. U.S.A.">
        <title>The tiny eukaryote Ostreococcus provides genomic insights into the paradox of plankton speciation.</title>
        <authorList>
            <person name="Palenik B."/>
            <person name="Grimwood J."/>
            <person name="Aerts A."/>
            <person name="Rouze P."/>
            <person name="Salamov A."/>
            <person name="Putnam N."/>
            <person name="Dupont C."/>
            <person name="Jorgensen R."/>
            <person name="Derelle E."/>
            <person name="Rombauts S."/>
            <person name="Zhou K."/>
            <person name="Otillar R."/>
            <person name="Merchant S.S."/>
            <person name="Podell S."/>
            <person name="Gaasterland T."/>
            <person name="Napoli C."/>
            <person name="Gendler K."/>
            <person name="Manuell A."/>
            <person name="Tai V."/>
            <person name="Vallon O."/>
            <person name="Piganeau G."/>
            <person name="Jancek S."/>
            <person name="Heijde M."/>
            <person name="Jabbari K."/>
            <person name="Bowler C."/>
            <person name="Lohr M."/>
            <person name="Robbens S."/>
            <person name="Werner G."/>
            <person name="Dubchak I."/>
            <person name="Pazour G.J."/>
            <person name="Ren Q."/>
            <person name="Paulsen I."/>
            <person name="Delwiche C."/>
            <person name="Schmutz J."/>
            <person name="Rokhsar D."/>
            <person name="Van de Peer Y."/>
            <person name="Moreau H."/>
            <person name="Grigoriev I.V."/>
        </authorList>
    </citation>
    <scope>NUCLEOTIDE SEQUENCE [LARGE SCALE GENOMIC DNA]</scope>
    <source>
        <strain evidence="1 2">CCE9901</strain>
    </source>
</reference>
<dbReference type="HOGENOM" id="CLU_001650_6_0_1"/>
<dbReference type="EMBL" id="CP000598">
    <property type="protein sequence ID" value="ABP00671.1"/>
    <property type="molecule type" value="Genomic_DNA"/>
</dbReference>
<feature type="non-terminal residue" evidence="1">
    <location>
        <position position="221"/>
    </location>
</feature>
<dbReference type="OrthoDB" id="1250461at2759"/>
<feature type="non-terminal residue" evidence="1">
    <location>
        <position position="1"/>
    </location>
</feature>
<dbReference type="eggNOG" id="KOG0017">
    <property type="taxonomic scope" value="Eukaryota"/>
</dbReference>
<dbReference type="CDD" id="cd09272">
    <property type="entry name" value="RNase_HI_RT_Ty1"/>
    <property type="match status" value="1"/>
</dbReference>
<evidence type="ECO:0000313" key="1">
    <source>
        <dbReference type="EMBL" id="ABP00671.1"/>
    </source>
</evidence>
<dbReference type="OMA" id="KNAVHHE"/>
<dbReference type="AlphaFoldDB" id="A4SAB2"/>
<proteinExistence type="predicted"/>
<dbReference type="GeneID" id="5006411"/>
<protein>
    <recommendedName>
        <fullName evidence="3">Reverse transcriptase Ty1/copia-type domain-containing protein</fullName>
    </recommendedName>
</protein>
<dbReference type="KEGG" id="olu:OSTLU_7185"/>
<dbReference type="PANTHER" id="PTHR11439">
    <property type="entry name" value="GAG-POL-RELATED RETROTRANSPOSON"/>
    <property type="match status" value="1"/>
</dbReference>
<evidence type="ECO:0000313" key="2">
    <source>
        <dbReference type="Proteomes" id="UP000001568"/>
    </source>
</evidence>
<dbReference type="Proteomes" id="UP000001568">
    <property type="component" value="Chromosome 18"/>
</dbReference>
<organism evidence="1 2">
    <name type="scientific">Ostreococcus lucimarinus (strain CCE9901)</name>
    <dbReference type="NCBI Taxonomy" id="436017"/>
    <lineage>
        <taxon>Eukaryota</taxon>
        <taxon>Viridiplantae</taxon>
        <taxon>Chlorophyta</taxon>
        <taxon>Mamiellophyceae</taxon>
        <taxon>Mamiellales</taxon>
        <taxon>Bathycoccaceae</taxon>
        <taxon>Ostreococcus</taxon>
    </lineage>
</organism>
<name>A4SAB2_OSTLU</name>
<dbReference type="RefSeq" id="XP_001422354.1">
    <property type="nucleotide sequence ID" value="XM_001422317.1"/>
</dbReference>
<gene>
    <name evidence="1" type="ORF">OSTLU_7185</name>
</gene>
<dbReference type="PANTHER" id="PTHR11439:SF440">
    <property type="entry name" value="INTEGRASE CATALYTIC DOMAIN-CONTAINING PROTEIN"/>
    <property type="match status" value="1"/>
</dbReference>
<dbReference type="STRING" id="436017.A4SAB2"/>
<dbReference type="Gramene" id="ABP00671">
    <property type="protein sequence ID" value="ABP00671"/>
    <property type="gene ID" value="OSTLU_7185"/>
</dbReference>